<dbReference type="Pfam" id="PF07883">
    <property type="entry name" value="Cupin_2"/>
    <property type="match status" value="1"/>
</dbReference>
<dbReference type="InterPro" id="IPR011051">
    <property type="entry name" value="RmlC_Cupin_sf"/>
</dbReference>
<dbReference type="AlphaFoldDB" id="A0A369I9B0"/>
<dbReference type="SUPFAM" id="SSF51182">
    <property type="entry name" value="RmlC-like cupins"/>
    <property type="match status" value="1"/>
</dbReference>
<evidence type="ECO:0000313" key="3">
    <source>
        <dbReference type="Proteomes" id="UP000253141"/>
    </source>
</evidence>
<gene>
    <name evidence="2" type="ORF">DVG78_16425</name>
</gene>
<evidence type="ECO:0000259" key="1">
    <source>
        <dbReference type="Pfam" id="PF07883"/>
    </source>
</evidence>
<proteinExistence type="predicted"/>
<feature type="domain" description="Cupin type-2" evidence="1">
    <location>
        <begin position="41"/>
        <end position="101"/>
    </location>
</feature>
<evidence type="ECO:0000313" key="2">
    <source>
        <dbReference type="EMBL" id="RDB04835.1"/>
    </source>
</evidence>
<sequence length="107" mass="11936">MVSLSPTNQTNMKTSNIPDLLPFDGIKTKKIDSNEHFKTVFISIQQGERLNTHVSPTDAFLYVLEGNANFNLAGEAFFLSPGDGMSFKAHVEHSVNALTDFKMLLFR</sequence>
<name>A0A369I9B0_9BACT</name>
<dbReference type="CDD" id="cd02230">
    <property type="entry name" value="cupin_HP0902-like"/>
    <property type="match status" value="1"/>
</dbReference>
<dbReference type="PANTHER" id="PTHR37694">
    <property type="entry name" value="SLR8022 PROTEIN"/>
    <property type="match status" value="1"/>
</dbReference>
<dbReference type="Proteomes" id="UP000253141">
    <property type="component" value="Unassembled WGS sequence"/>
</dbReference>
<dbReference type="InterPro" id="IPR013096">
    <property type="entry name" value="Cupin_2"/>
</dbReference>
<dbReference type="EMBL" id="QPIW01000013">
    <property type="protein sequence ID" value="RDB04835.1"/>
    <property type="molecule type" value="Genomic_DNA"/>
</dbReference>
<dbReference type="Gene3D" id="2.60.120.10">
    <property type="entry name" value="Jelly Rolls"/>
    <property type="match status" value="1"/>
</dbReference>
<organism evidence="2 3">
    <name type="scientific">Runella aurantiaca</name>
    <dbReference type="NCBI Taxonomy" id="2282308"/>
    <lineage>
        <taxon>Bacteria</taxon>
        <taxon>Pseudomonadati</taxon>
        <taxon>Bacteroidota</taxon>
        <taxon>Cytophagia</taxon>
        <taxon>Cytophagales</taxon>
        <taxon>Spirosomataceae</taxon>
        <taxon>Runella</taxon>
    </lineage>
</organism>
<keyword evidence="3" id="KW-1185">Reference proteome</keyword>
<reference evidence="2 3" key="1">
    <citation type="submission" date="2018-07" db="EMBL/GenBank/DDBJ databases">
        <title>Genome analysis of Runella aurantiaca.</title>
        <authorList>
            <person name="Yang X."/>
        </authorList>
    </citation>
    <scope>NUCLEOTIDE SEQUENCE [LARGE SCALE GENOMIC DNA]</scope>
    <source>
        <strain evidence="2 3">YX9</strain>
    </source>
</reference>
<accession>A0A369I9B0</accession>
<comment type="caution">
    <text evidence="2">The sequence shown here is derived from an EMBL/GenBank/DDBJ whole genome shotgun (WGS) entry which is preliminary data.</text>
</comment>
<dbReference type="InterPro" id="IPR014710">
    <property type="entry name" value="RmlC-like_jellyroll"/>
</dbReference>
<protein>
    <submittedName>
        <fullName evidence="2">Cupin domain-containing protein</fullName>
    </submittedName>
</protein>
<dbReference type="PANTHER" id="PTHR37694:SF1">
    <property type="entry name" value="SLR8022 PROTEIN"/>
    <property type="match status" value="1"/>
</dbReference>